<reference evidence="2 3" key="2">
    <citation type="submission" date="2013-04" db="EMBL/GenBank/DDBJ databases">
        <title>Comparative genomics of 12 strains of Erwinia amylovora identifies a pan-genome with a large conserved core and provides insights into host specificity.</title>
        <authorList>
            <person name="Mann R.A."/>
            <person name="Smits T.H.M."/>
            <person name="Buehlmann A."/>
            <person name="Blom J."/>
            <person name="Goesmann A."/>
            <person name="Frey J.E."/>
            <person name="Plummer K.M."/>
            <person name="Beer S.V."/>
            <person name="Luck J."/>
            <person name="Duffy B."/>
            <person name="Rodoni B."/>
        </authorList>
    </citation>
    <scope>NUCLEOTIDE SEQUENCE [LARGE SCALE GENOMIC DNA]</scope>
    <source>
        <strain evidence="3">CFBP 1232</strain>
    </source>
</reference>
<dbReference type="GO" id="GO:1901135">
    <property type="term" value="P:carbohydrate derivative metabolic process"/>
    <property type="evidence" value="ECO:0007669"/>
    <property type="project" value="UniProtKB-ARBA"/>
</dbReference>
<dbReference type="Pfam" id="PF00534">
    <property type="entry name" value="Glycos_transf_1"/>
    <property type="match status" value="1"/>
</dbReference>
<sequence>MKIIISDHKYPEKRNIITDGDNTYLNFRYKNLWLYINALRRKIFKKNKSFIFQTIPTLIPEDIAVIHLFNEVARTNRKWVSTFETEIPRVLPVKGMAKLANPELHSQLKLAAAAQCIGVIAISEATRNIQLKLLHSFPAEKQVISAKLHVLHPPQSLLHEEVRHHCEPKVTFTFIGSDFYRKGGAEVVLAFSELADEGVIDVNTVQVNVIGDLTRRHNIAHGRFQDDEPFYTRIETLLGELPVFKQVNSLPNTQFLQLLKETQVGLLPTWQDTYGFSVLEMQASGCPVITTNVRALPEINPEQAGWLIACPLNDRFELTVSSEQEKNQLRKLIVTKLKEQVTAILQDRSMLHARSAGSLARIRLEHDPAAFRARLNEIYQSAI</sequence>
<dbReference type="SUPFAM" id="SSF53756">
    <property type="entry name" value="UDP-Glycosyltransferase/glycogen phosphorylase"/>
    <property type="match status" value="1"/>
</dbReference>
<dbReference type="Proteomes" id="UP000013111">
    <property type="component" value="Unassembled WGS sequence"/>
</dbReference>
<evidence type="ECO:0000313" key="2">
    <source>
        <dbReference type="EMBL" id="CCO93218.1"/>
    </source>
</evidence>
<dbReference type="GO" id="GO:0016757">
    <property type="term" value="F:glycosyltransferase activity"/>
    <property type="evidence" value="ECO:0007669"/>
    <property type="project" value="InterPro"/>
</dbReference>
<dbReference type="PANTHER" id="PTHR12526:SF630">
    <property type="entry name" value="GLYCOSYLTRANSFERASE"/>
    <property type="match status" value="1"/>
</dbReference>
<gene>
    <name evidence="2" type="ORF">BN437_1276</name>
</gene>
<dbReference type="AlphaFoldDB" id="A0A831A059"/>
<dbReference type="InterPro" id="IPR001296">
    <property type="entry name" value="Glyco_trans_1"/>
</dbReference>
<name>A0A831A059_ERWAM</name>
<reference evidence="2 3" key="1">
    <citation type="submission" date="2012-11" db="EMBL/GenBank/DDBJ databases">
        <authorList>
            <person name="Linke B."/>
        </authorList>
    </citation>
    <scope>NUCLEOTIDE SEQUENCE [LARGE SCALE GENOMIC DNA]</scope>
    <source>
        <strain evidence="3">CFBP 1232</strain>
    </source>
</reference>
<protein>
    <recommendedName>
        <fullName evidence="1">Glycosyl transferase family 1 domain-containing protein</fullName>
    </recommendedName>
</protein>
<dbReference type="RefSeq" id="WP_004156776.1">
    <property type="nucleotide sequence ID" value="NZ_BAYW01000016.1"/>
</dbReference>
<proteinExistence type="predicted"/>
<dbReference type="GeneID" id="97605547"/>
<feature type="domain" description="Glycosyl transferase family 1" evidence="1">
    <location>
        <begin position="167"/>
        <end position="321"/>
    </location>
</feature>
<comment type="caution">
    <text evidence="2">The sequence shown here is derived from an EMBL/GenBank/DDBJ whole genome shotgun (WGS) entry which is preliminary data.</text>
</comment>
<dbReference type="EMBL" id="CAPB01000009">
    <property type="protein sequence ID" value="CCO93218.1"/>
    <property type="molecule type" value="Genomic_DNA"/>
</dbReference>
<dbReference type="PANTHER" id="PTHR12526">
    <property type="entry name" value="GLYCOSYLTRANSFERASE"/>
    <property type="match status" value="1"/>
</dbReference>
<evidence type="ECO:0000259" key="1">
    <source>
        <dbReference type="Pfam" id="PF00534"/>
    </source>
</evidence>
<organism evidence="2 3">
    <name type="scientific">Erwinia amylovora NBRC 12687 = CFBP 1232</name>
    <dbReference type="NCBI Taxonomy" id="1219359"/>
    <lineage>
        <taxon>Bacteria</taxon>
        <taxon>Pseudomonadati</taxon>
        <taxon>Pseudomonadota</taxon>
        <taxon>Gammaproteobacteria</taxon>
        <taxon>Enterobacterales</taxon>
        <taxon>Erwiniaceae</taxon>
        <taxon>Erwinia</taxon>
    </lineage>
</organism>
<accession>A0A831A059</accession>
<dbReference type="Gene3D" id="3.40.50.2000">
    <property type="entry name" value="Glycogen Phosphorylase B"/>
    <property type="match status" value="1"/>
</dbReference>
<evidence type="ECO:0000313" key="3">
    <source>
        <dbReference type="Proteomes" id="UP000013111"/>
    </source>
</evidence>